<protein>
    <submittedName>
        <fullName evidence="1">SapC family protein</fullName>
    </submittedName>
</protein>
<keyword evidence="2" id="KW-1185">Reference proteome</keyword>
<dbReference type="Pfam" id="PF07277">
    <property type="entry name" value="SapC"/>
    <property type="match status" value="1"/>
</dbReference>
<accession>A0ABW5DQC9</accession>
<name>A0ABW5DQC9_9PROT</name>
<reference evidence="2" key="1">
    <citation type="journal article" date="2019" name="Int. J. Syst. Evol. Microbiol.">
        <title>The Global Catalogue of Microorganisms (GCM) 10K type strain sequencing project: providing services to taxonomists for standard genome sequencing and annotation.</title>
        <authorList>
            <consortium name="The Broad Institute Genomics Platform"/>
            <consortium name="The Broad Institute Genome Sequencing Center for Infectious Disease"/>
            <person name="Wu L."/>
            <person name="Ma J."/>
        </authorList>
    </citation>
    <scope>NUCLEOTIDE SEQUENCE [LARGE SCALE GENOMIC DNA]</scope>
    <source>
        <strain evidence="2">CGMCC 1.19062</strain>
    </source>
</reference>
<sequence length="240" mass="25934">MQNQPASLFRQPVPIDPLRHATAGLIPQAGFEFAASLTLIPLGIEELAPASAHVPILFGGEGGCPQGLYGIRPDHNLFVGSDGRWRPTCYIPLTVRHYPFHVQNVVGGPQLTIDEAAEMFRAEGGAPLFENGDVSSLHRAAFDACLESAADLDRAADFTLALQDYGLLKPCDLHMMLADGERIHLAGHYQLDGASLEVLSDSGVLDLRRRGFLKPLYAVLLSQERWDGLMQLGGVAARGI</sequence>
<dbReference type="RefSeq" id="WP_379875054.1">
    <property type="nucleotide sequence ID" value="NZ_JBHUIP010000003.1"/>
</dbReference>
<evidence type="ECO:0000313" key="2">
    <source>
        <dbReference type="Proteomes" id="UP001597295"/>
    </source>
</evidence>
<gene>
    <name evidence="1" type="ORF">ACFSM5_04515</name>
</gene>
<proteinExistence type="predicted"/>
<evidence type="ECO:0000313" key="1">
    <source>
        <dbReference type="EMBL" id="MFD2262139.1"/>
    </source>
</evidence>
<dbReference type="EMBL" id="JBHUIP010000003">
    <property type="protein sequence ID" value="MFD2262139.1"/>
    <property type="molecule type" value="Genomic_DNA"/>
</dbReference>
<comment type="caution">
    <text evidence="1">The sequence shown here is derived from an EMBL/GenBank/DDBJ whole genome shotgun (WGS) entry which is preliminary data.</text>
</comment>
<dbReference type="InterPro" id="IPR010836">
    <property type="entry name" value="SapC"/>
</dbReference>
<organism evidence="1 2">
    <name type="scientific">Lacibacterium aquatile</name>
    <dbReference type="NCBI Taxonomy" id="1168082"/>
    <lineage>
        <taxon>Bacteria</taxon>
        <taxon>Pseudomonadati</taxon>
        <taxon>Pseudomonadota</taxon>
        <taxon>Alphaproteobacteria</taxon>
        <taxon>Rhodospirillales</taxon>
        <taxon>Rhodospirillaceae</taxon>
    </lineage>
</organism>
<dbReference type="Proteomes" id="UP001597295">
    <property type="component" value="Unassembled WGS sequence"/>
</dbReference>